<proteinExistence type="predicted"/>
<name>L0B0J7_THEEQ</name>
<dbReference type="GeneID" id="15805810"/>
<evidence type="ECO:0000313" key="1">
    <source>
        <dbReference type="EMBL" id="AFZ80786.1"/>
    </source>
</evidence>
<organism evidence="1 2">
    <name type="scientific">Theileria equi strain WA</name>
    <dbReference type="NCBI Taxonomy" id="1537102"/>
    <lineage>
        <taxon>Eukaryota</taxon>
        <taxon>Sar</taxon>
        <taxon>Alveolata</taxon>
        <taxon>Apicomplexa</taxon>
        <taxon>Aconoidasida</taxon>
        <taxon>Piroplasmida</taxon>
        <taxon>Theileriidae</taxon>
        <taxon>Theileria</taxon>
    </lineage>
</organism>
<dbReference type="AlphaFoldDB" id="L0B0J7"/>
<protein>
    <submittedName>
        <fullName evidence="1">Uncharacterized protein</fullName>
    </submittedName>
</protein>
<sequence length="175" mass="19798">MAKNVDIKKKCPRENIINGTCQDNPQIGARKDIVSGAPDYEYCTHSFLTTWIKELKYNNQPLQIENGEILSNSHFYMAVVTTYYYSYGISGLLITTPLILGVKSTKGGTYEWYENTGDGIKWKTISNTAEFPSNDTGQVNSRFKDKLDRLACKLQGIVEIDLSKDKYWEASLSQS</sequence>
<reference evidence="1 2" key="1">
    <citation type="journal article" date="2012" name="BMC Genomics">
        <title>Comparative genomic analysis and phylogenetic position of Theileria equi.</title>
        <authorList>
            <person name="Kappmeyer L.S."/>
            <person name="Thiagarajan M."/>
            <person name="Herndon D.R."/>
            <person name="Ramsay J.D."/>
            <person name="Caler E."/>
            <person name="Djikeng A."/>
            <person name="Gillespie J.J."/>
            <person name="Lau A.O."/>
            <person name="Roalson E.H."/>
            <person name="Silva J.C."/>
            <person name="Silva M.G."/>
            <person name="Suarez C.E."/>
            <person name="Ueti M.W."/>
            <person name="Nene V.M."/>
            <person name="Mealey R.H."/>
            <person name="Knowles D.P."/>
            <person name="Brayton K.A."/>
        </authorList>
    </citation>
    <scope>NUCLEOTIDE SEQUENCE [LARGE SCALE GENOMIC DNA]</scope>
    <source>
        <strain evidence="1 2">WA</strain>
    </source>
</reference>
<keyword evidence="2" id="KW-1185">Reference proteome</keyword>
<dbReference type="EMBL" id="CP001670">
    <property type="protein sequence ID" value="AFZ80786.1"/>
    <property type="molecule type" value="Genomic_DNA"/>
</dbReference>
<dbReference type="VEuPathDB" id="PiroplasmaDB:BEWA_001930"/>
<dbReference type="RefSeq" id="XP_004830452.1">
    <property type="nucleotide sequence ID" value="XM_004830395.1"/>
</dbReference>
<accession>L0B0J7</accession>
<dbReference type="Proteomes" id="UP000031512">
    <property type="component" value="Chromosome 3"/>
</dbReference>
<dbReference type="KEGG" id="beq:BEWA_001930"/>
<gene>
    <name evidence="1" type="ORF">BEWA_001930</name>
</gene>
<evidence type="ECO:0000313" key="2">
    <source>
        <dbReference type="Proteomes" id="UP000031512"/>
    </source>
</evidence>